<organism evidence="1">
    <name type="scientific">marine metagenome</name>
    <dbReference type="NCBI Taxonomy" id="408172"/>
    <lineage>
        <taxon>unclassified sequences</taxon>
        <taxon>metagenomes</taxon>
        <taxon>ecological metagenomes</taxon>
    </lineage>
</organism>
<sequence>MSRYLIILIGWLGLGAACVSEDPGLINLDESSLSPSHDIFGMYTGVGRPVASCDGGVVNGEWNLDCTSFPLSEEGNDKWQSYEADDDPGLRCEQDSLVRLLFRAFKPMEITQLEGVISMHYEYWGVVRTIHMDGQPPPPNTPHTIHGYSVGRWQGDTLVIETTHLAESFFRVTRGPVSDQARVVERYWPSPNGQDLLLDVMLDDPVYYTEPFILTRREWTWDPSAYINPWECVDQMDLFFGEQDLDTFFTED</sequence>
<evidence type="ECO:0000313" key="1">
    <source>
        <dbReference type="EMBL" id="SVA73113.1"/>
    </source>
</evidence>
<proteinExistence type="predicted"/>
<protein>
    <submittedName>
        <fullName evidence="1">Uncharacterized protein</fullName>
    </submittedName>
</protein>
<gene>
    <name evidence="1" type="ORF">METZ01_LOCUS125967</name>
</gene>
<name>A0A381Y9F3_9ZZZZ</name>
<dbReference type="EMBL" id="UINC01017594">
    <property type="protein sequence ID" value="SVA73113.1"/>
    <property type="molecule type" value="Genomic_DNA"/>
</dbReference>
<accession>A0A381Y9F3</accession>
<dbReference type="PROSITE" id="PS51257">
    <property type="entry name" value="PROKAR_LIPOPROTEIN"/>
    <property type="match status" value="1"/>
</dbReference>
<reference evidence="1" key="1">
    <citation type="submission" date="2018-05" db="EMBL/GenBank/DDBJ databases">
        <authorList>
            <person name="Lanie J.A."/>
            <person name="Ng W.-L."/>
            <person name="Kazmierczak K.M."/>
            <person name="Andrzejewski T.M."/>
            <person name="Davidsen T.M."/>
            <person name="Wayne K.J."/>
            <person name="Tettelin H."/>
            <person name="Glass J.I."/>
            <person name="Rusch D."/>
            <person name="Podicherti R."/>
            <person name="Tsui H.-C.T."/>
            <person name="Winkler M.E."/>
        </authorList>
    </citation>
    <scope>NUCLEOTIDE SEQUENCE</scope>
</reference>
<dbReference type="AlphaFoldDB" id="A0A381Y9F3"/>